<keyword evidence="4" id="KW-0175">Coiled coil</keyword>
<reference evidence="6 7" key="1">
    <citation type="submission" date="2015-12" db="EMBL/GenBank/DDBJ databases">
        <authorList>
            <person name="Shamseldin A."/>
            <person name="Moawad H."/>
            <person name="Abd El-Rahim W.M."/>
            <person name="Sadowsky M.J."/>
        </authorList>
    </citation>
    <scope>NUCLEOTIDE SEQUENCE [LARGE SCALE GENOMIC DNA]</scope>
    <source>
        <strain evidence="6 7">LMG9050</strain>
    </source>
</reference>
<evidence type="ECO:0000256" key="1">
    <source>
        <dbReference type="ARBA" id="ARBA00022603"/>
    </source>
</evidence>
<dbReference type="PANTHER" id="PTHR43464:SF19">
    <property type="entry name" value="UBIQUINONE BIOSYNTHESIS O-METHYLTRANSFERASE, MITOCHONDRIAL"/>
    <property type="match status" value="1"/>
</dbReference>
<accession>A0A1T1P0M1</accession>
<evidence type="ECO:0000256" key="2">
    <source>
        <dbReference type="ARBA" id="ARBA00022679"/>
    </source>
</evidence>
<keyword evidence="6" id="KW-0418">Kinase</keyword>
<dbReference type="GO" id="GO:0008168">
    <property type="term" value="F:methyltransferase activity"/>
    <property type="evidence" value="ECO:0007669"/>
    <property type="project" value="UniProtKB-KW"/>
</dbReference>
<name>A0A1T1P0M1_9XANT</name>
<dbReference type="EMBL" id="LOJW01000025">
    <property type="protein sequence ID" value="OOW69012.1"/>
    <property type="molecule type" value="Genomic_DNA"/>
</dbReference>
<evidence type="ECO:0000256" key="4">
    <source>
        <dbReference type="SAM" id="Coils"/>
    </source>
</evidence>
<dbReference type="CDD" id="cd02440">
    <property type="entry name" value="AdoMet_MTases"/>
    <property type="match status" value="1"/>
</dbReference>
<feature type="coiled-coil region" evidence="4">
    <location>
        <begin position="463"/>
        <end position="525"/>
    </location>
</feature>
<evidence type="ECO:0000256" key="3">
    <source>
        <dbReference type="ARBA" id="ARBA00022691"/>
    </source>
</evidence>
<dbReference type="Gene3D" id="1.10.510.10">
    <property type="entry name" value="Transferase(Phosphotransferase) domain 1"/>
    <property type="match status" value="1"/>
</dbReference>
<evidence type="ECO:0000259" key="5">
    <source>
        <dbReference type="Pfam" id="PF13649"/>
    </source>
</evidence>
<dbReference type="Proteomes" id="UP000190559">
    <property type="component" value="Unassembled WGS sequence"/>
</dbReference>
<dbReference type="InterPro" id="IPR041698">
    <property type="entry name" value="Methyltransf_25"/>
</dbReference>
<sequence>MTHSVSPGNSSIADLVAALPEKYQPIFGHPEISDGSSRGCEDRLEVILDVVDHLRTALGRPIRVLDLGCAQGYFSLNLAARGAIVHGADFLDRNVAVCRALAEEQGFVAATFECARIEDIVGGLEVGRYDLVLGLSVFHHLIHEHGLEPVVGLIGQIDACIAVGIYELAVREEPLYWGASQPGDPAQLLQRYAFLRVLAHQGTHLSGIARPLYFASSRYWLLGNDFREFLSWRTESHAHAMNSHAGTRRYYFADGVILKQMSLVETTRKKINLAEYENEVGFLRDPPPGVVVPALMHNLQDSRDVWILREQLPGRLLSEMIQDNTPYSYEEIADSIIAQLVALEAAGLYHNDLRCWNLLVNDNGTATFIDYGAVSTSAVDCVWPDDLLLSLLITLRELVQGQIAPPLPVRRPLLDISMLPARYRVAFYTIFNRPRGEWTFRALREAIAQKDDEVGRAGWVWLLRKQEHALLIYERSIRAAEARSVEVETKLGESLSNAHHWYLRANEREEAIDKLNSEIDGLKDTIGELHHLQLSGTSNMHDLRRRLETSGASFTVVREQLDELRMQLDSSLQNAHHWYLRASTAEQNLHDIQASASWRLTRPLRGMSRLVRWPRASLKRILLALVRRVLKRPALARVLNNWVRMAPSVHARIRGAVAADIGIDSVIQPVVEDRPRPGQVVDVTVVAEPIAAAKLSARGHKIYERMLAIRNGESA</sequence>
<evidence type="ECO:0000313" key="6">
    <source>
        <dbReference type="EMBL" id="OOW69012.1"/>
    </source>
</evidence>
<dbReference type="AlphaFoldDB" id="A0A1T1P0M1"/>
<dbReference type="InterPro" id="IPR011009">
    <property type="entry name" value="Kinase-like_dom_sf"/>
</dbReference>
<protein>
    <submittedName>
        <fullName evidence="6">Protein kinase</fullName>
    </submittedName>
</protein>
<organism evidence="6 7">
    <name type="scientific">Xanthomonas axonopodis pv. melhusii</name>
    <dbReference type="NCBI Taxonomy" id="487834"/>
    <lineage>
        <taxon>Bacteria</taxon>
        <taxon>Pseudomonadati</taxon>
        <taxon>Pseudomonadota</taxon>
        <taxon>Gammaproteobacteria</taxon>
        <taxon>Lysobacterales</taxon>
        <taxon>Lysobacteraceae</taxon>
        <taxon>Xanthomonas</taxon>
    </lineage>
</organism>
<dbReference type="Gene3D" id="3.30.200.20">
    <property type="entry name" value="Phosphorylase Kinase, domain 1"/>
    <property type="match status" value="1"/>
</dbReference>
<dbReference type="Pfam" id="PF13649">
    <property type="entry name" value="Methyltransf_25"/>
    <property type="match status" value="1"/>
</dbReference>
<evidence type="ECO:0000313" key="7">
    <source>
        <dbReference type="Proteomes" id="UP000190559"/>
    </source>
</evidence>
<proteinExistence type="predicted"/>
<dbReference type="SUPFAM" id="SSF56112">
    <property type="entry name" value="Protein kinase-like (PK-like)"/>
    <property type="match status" value="1"/>
</dbReference>
<keyword evidence="3" id="KW-0949">S-adenosyl-L-methionine</keyword>
<dbReference type="SUPFAM" id="SSF53335">
    <property type="entry name" value="S-adenosyl-L-methionine-dependent methyltransferases"/>
    <property type="match status" value="1"/>
</dbReference>
<comment type="caution">
    <text evidence="6">The sequence shown here is derived from an EMBL/GenBank/DDBJ whole genome shotgun (WGS) entry which is preliminary data.</text>
</comment>
<dbReference type="Gene3D" id="3.40.50.150">
    <property type="entry name" value="Vaccinia Virus protein VP39"/>
    <property type="match status" value="1"/>
</dbReference>
<dbReference type="PANTHER" id="PTHR43464">
    <property type="entry name" value="METHYLTRANSFERASE"/>
    <property type="match status" value="1"/>
</dbReference>
<keyword evidence="2" id="KW-0808">Transferase</keyword>
<gene>
    <name evidence="6" type="ORF">Xmlh_02425</name>
</gene>
<dbReference type="GO" id="GO:0016301">
    <property type="term" value="F:kinase activity"/>
    <property type="evidence" value="ECO:0007669"/>
    <property type="project" value="UniProtKB-KW"/>
</dbReference>
<dbReference type="RefSeq" id="WP_078563677.1">
    <property type="nucleotide sequence ID" value="NZ_LOJW01000025.1"/>
</dbReference>
<dbReference type="GO" id="GO:0032259">
    <property type="term" value="P:methylation"/>
    <property type="evidence" value="ECO:0007669"/>
    <property type="project" value="UniProtKB-KW"/>
</dbReference>
<keyword evidence="1" id="KW-0489">Methyltransferase</keyword>
<dbReference type="InterPro" id="IPR029063">
    <property type="entry name" value="SAM-dependent_MTases_sf"/>
</dbReference>
<feature type="domain" description="Methyltransferase" evidence="5">
    <location>
        <begin position="64"/>
        <end position="144"/>
    </location>
</feature>